<sequence>MSDTTVNLALPYIKPAQAQKHVTHNEALQALDAAVQLVLAARLTAPPASPAEGQCFWILPGATEDWAGREGRLAVRQDGAWIFIAPRTGWLCYDRTDQRLKVFTGPEWTDIPLPAQPQVSALGIAMTPNATNRLAVSAPASLFTHAGTDHRLKINKATASDTASLLFQSDWQGKAELGLAGDDRFAIKVSGDGGLWTTALAITPEGRVLMDQRPRVRAARTSGSLSPAAGLLTGFDDLFFVGGGFSLGAALASGHGHELVVPAAGTYLLALNVRAQTSSGHGVTLQANGTSDIAAVNGAAGTQSATAIASLAQGDVLTLAHSGTAQLLFGYGHTEINVVML</sequence>
<keyword evidence="2" id="KW-1185">Reference proteome</keyword>
<protein>
    <recommendedName>
        <fullName evidence="3">DUF2793 domain-containing protein</fullName>
    </recommendedName>
</protein>
<dbReference type="Proteomes" id="UP000321717">
    <property type="component" value="Unassembled WGS sequence"/>
</dbReference>
<evidence type="ECO:0000313" key="2">
    <source>
        <dbReference type="Proteomes" id="UP000321717"/>
    </source>
</evidence>
<gene>
    <name evidence="1" type="ORF">RNA01_25500</name>
</gene>
<reference evidence="1 2" key="1">
    <citation type="submission" date="2019-07" db="EMBL/GenBank/DDBJ databases">
        <title>Whole genome shotgun sequence of Rhizobium naphthalenivorans NBRC 107585.</title>
        <authorList>
            <person name="Hosoyama A."/>
            <person name="Uohara A."/>
            <person name="Ohji S."/>
            <person name="Ichikawa N."/>
        </authorList>
    </citation>
    <scope>NUCLEOTIDE SEQUENCE [LARGE SCALE GENOMIC DNA]</scope>
    <source>
        <strain evidence="1 2">NBRC 107585</strain>
    </source>
</reference>
<dbReference type="InterPro" id="IPR021251">
    <property type="entry name" value="DUF2793"/>
</dbReference>
<dbReference type="AlphaFoldDB" id="A0A512HJI3"/>
<evidence type="ECO:0000313" key="1">
    <source>
        <dbReference type="EMBL" id="GEO85618.1"/>
    </source>
</evidence>
<comment type="caution">
    <text evidence="1">The sequence shown here is derived from an EMBL/GenBank/DDBJ whole genome shotgun (WGS) entry which is preliminary data.</text>
</comment>
<organism evidence="1 2">
    <name type="scientific">Ciceribacter naphthalenivorans</name>
    <dbReference type="NCBI Taxonomy" id="1118451"/>
    <lineage>
        <taxon>Bacteria</taxon>
        <taxon>Pseudomonadati</taxon>
        <taxon>Pseudomonadota</taxon>
        <taxon>Alphaproteobacteria</taxon>
        <taxon>Hyphomicrobiales</taxon>
        <taxon>Rhizobiaceae</taxon>
        <taxon>Ciceribacter</taxon>
    </lineage>
</organism>
<proteinExistence type="predicted"/>
<evidence type="ECO:0008006" key="3">
    <source>
        <dbReference type="Google" id="ProtNLM"/>
    </source>
</evidence>
<dbReference type="EMBL" id="BJZP01000011">
    <property type="protein sequence ID" value="GEO85618.1"/>
    <property type="molecule type" value="Genomic_DNA"/>
</dbReference>
<name>A0A512HJI3_9HYPH</name>
<dbReference type="Pfam" id="PF10983">
    <property type="entry name" value="DUF2793"/>
    <property type="match status" value="1"/>
</dbReference>
<accession>A0A512HJI3</accession>
<dbReference type="OrthoDB" id="564699at2"/>
<dbReference type="RefSeq" id="WP_147180583.1">
    <property type="nucleotide sequence ID" value="NZ_BJZP01000011.1"/>
</dbReference>